<dbReference type="STRING" id="573413.Spirs_1677"/>
<dbReference type="PANTHER" id="PTHR12526">
    <property type="entry name" value="GLYCOSYLTRANSFERASE"/>
    <property type="match status" value="1"/>
</dbReference>
<dbReference type="OrthoDB" id="9765330at2"/>
<dbReference type="eggNOG" id="COG0438">
    <property type="taxonomic scope" value="Bacteria"/>
</dbReference>
<dbReference type="InterPro" id="IPR028098">
    <property type="entry name" value="Glyco_trans_4-like_N"/>
</dbReference>
<name>E1R639_SEDSS</name>
<dbReference type="CDD" id="cd03822">
    <property type="entry name" value="GT4_mannosyltransferase-like"/>
    <property type="match status" value="1"/>
</dbReference>
<dbReference type="HOGENOM" id="CLU_365505_0_0_12"/>
<feature type="domain" description="Glycosyl transferase family 1" evidence="1">
    <location>
        <begin position="187"/>
        <end position="357"/>
    </location>
</feature>
<sequence length="759" mass="86078">MERTKSIAVIGNYLPRKCGIATFSTDLVNALSGADGELDCWSIAMNDIPEGYRYPEKVHFEINQNIAGEYKLAADFLNINQIDVVCLQHEYGIYGGEAGSYIISLLRDLRMPIVTTLHTVLEKPSKKQKDVLTEIAALSSRLIVMSKKGIEFLTDIYHIPREKIVFIHHGIPDMPFIDPNFYKDQFGVEGKQVILTFGLLSPNKGIETMIKALPAVVEKHPDAVYIVVGATHPHVRKASGEEYRHNLQRLARLRGVDDHVIFFNRFVEVKELCEFLAASDIYVTPYLSKAQIVSGTLAYAMGVGKATVSTPYWYAKEMLAEGRGILVDFKDSKGLASEVISLLDDDIKRNAMRKKAYTFSREAVWSQVAVDYINVCNEVKAERACKSRFYLKTKNLEQDESSLPEINFDHLKTMTDDTGLIQHAEFTVPSRQFGYCIDDNARALIVTVMAQDLVPEDPELVRLQKEYLSFINYAYNEENGWFRNFMDYDRRWLEEKGSEDSQGRTIWGLGVCSALSREAGCLALSTTLFHKGINMLEALEHPRAIAFALVGIHAYLARFSGDSEVRRIRDKLAVMLFDHFDHDDDSGWPWLKGDILTYASGKIPQALLLSGQWMNRKDMLETGYRCLDWLIDIQKEDDHFSPVGSNGWYRPEGEKARFDQQPIEAQIMLEATLLAYNMSGQERYRAAADMAFNWFLGQNDLKEPLYDYTTGGCRDGLTPDGPNMNEGAESTLAWLLSLLSMQGFLANQKKLHYTNFIEE</sequence>
<gene>
    <name evidence="3" type="ordered locus">Spirs_1677</name>
</gene>
<dbReference type="AlphaFoldDB" id="E1R639"/>
<dbReference type="InterPro" id="IPR008928">
    <property type="entry name" value="6-hairpin_glycosidase_sf"/>
</dbReference>
<dbReference type="CAZy" id="GT4">
    <property type="family name" value="Glycosyltransferase Family 4"/>
</dbReference>
<dbReference type="Gene3D" id="3.40.50.2000">
    <property type="entry name" value="Glycogen Phosphorylase B"/>
    <property type="match status" value="2"/>
</dbReference>
<keyword evidence="3" id="KW-0808">Transferase</keyword>
<accession>E1R639</accession>
<dbReference type="SUPFAM" id="SSF53756">
    <property type="entry name" value="UDP-Glycosyltransferase/glycogen phosphorylase"/>
    <property type="match status" value="1"/>
</dbReference>
<dbReference type="KEGG" id="ssm:Spirs_1677"/>
<dbReference type="PANTHER" id="PTHR12526:SF572">
    <property type="entry name" value="BLL5144 PROTEIN"/>
    <property type="match status" value="1"/>
</dbReference>
<dbReference type="GO" id="GO:0005975">
    <property type="term" value="P:carbohydrate metabolic process"/>
    <property type="evidence" value="ECO:0007669"/>
    <property type="project" value="InterPro"/>
</dbReference>
<dbReference type="GO" id="GO:0016757">
    <property type="term" value="F:glycosyltransferase activity"/>
    <property type="evidence" value="ECO:0007669"/>
    <property type="project" value="InterPro"/>
</dbReference>
<evidence type="ECO:0000313" key="4">
    <source>
        <dbReference type="Proteomes" id="UP000002318"/>
    </source>
</evidence>
<reference evidence="3 4" key="1">
    <citation type="journal article" date="2010" name="Stand. Genomic Sci.">
        <title>Complete genome sequence of Spirochaeta smaragdinae type strain (SEBR 4228).</title>
        <authorList>
            <person name="Mavromatis K."/>
            <person name="Yasawong M."/>
            <person name="Chertkov O."/>
            <person name="Lapidus A."/>
            <person name="Lucas S."/>
            <person name="Nolan M."/>
            <person name="Del Rio T.G."/>
            <person name="Tice H."/>
            <person name="Cheng J.F."/>
            <person name="Pitluck S."/>
            <person name="Liolios K."/>
            <person name="Ivanova N."/>
            <person name="Tapia R."/>
            <person name="Han C."/>
            <person name="Bruce D."/>
            <person name="Goodwin L."/>
            <person name="Pati A."/>
            <person name="Chen A."/>
            <person name="Palaniappan K."/>
            <person name="Land M."/>
            <person name="Hauser L."/>
            <person name="Chang Y.J."/>
            <person name="Jeffries C.D."/>
            <person name="Detter J.C."/>
            <person name="Rohde M."/>
            <person name="Brambilla E."/>
            <person name="Spring S."/>
            <person name="Goker M."/>
            <person name="Sikorski J."/>
            <person name="Woyke T."/>
            <person name="Bristow J."/>
            <person name="Eisen J.A."/>
            <person name="Markowitz V."/>
            <person name="Hugenholtz P."/>
            <person name="Klenk H.P."/>
            <person name="Kyrpides N.C."/>
        </authorList>
    </citation>
    <scope>NUCLEOTIDE SEQUENCE [LARGE SCALE GENOMIC DNA]</scope>
    <source>
        <strain evidence="4">DSM 11293 / JCM 15392 / SEBR 4228</strain>
    </source>
</reference>
<organism evidence="3 4">
    <name type="scientific">Sediminispirochaeta smaragdinae (strain DSM 11293 / JCM 15392 / SEBR 4228)</name>
    <name type="common">Spirochaeta smaragdinae</name>
    <dbReference type="NCBI Taxonomy" id="573413"/>
    <lineage>
        <taxon>Bacteria</taxon>
        <taxon>Pseudomonadati</taxon>
        <taxon>Spirochaetota</taxon>
        <taxon>Spirochaetia</taxon>
        <taxon>Spirochaetales</taxon>
        <taxon>Spirochaetaceae</taxon>
        <taxon>Sediminispirochaeta</taxon>
    </lineage>
</organism>
<proteinExistence type="predicted"/>
<protein>
    <submittedName>
        <fullName evidence="3">Glycosyl transferase group 1</fullName>
    </submittedName>
</protein>
<dbReference type="Proteomes" id="UP000002318">
    <property type="component" value="Chromosome"/>
</dbReference>
<feature type="domain" description="Glycosyltransferase subfamily 4-like N-terminal" evidence="2">
    <location>
        <begin position="22"/>
        <end position="171"/>
    </location>
</feature>
<dbReference type="RefSeq" id="WP_013254268.1">
    <property type="nucleotide sequence ID" value="NC_014364.1"/>
</dbReference>
<evidence type="ECO:0000259" key="1">
    <source>
        <dbReference type="Pfam" id="PF00534"/>
    </source>
</evidence>
<dbReference type="EMBL" id="CP002116">
    <property type="protein sequence ID" value="ADK80804.1"/>
    <property type="molecule type" value="Genomic_DNA"/>
</dbReference>
<dbReference type="InterPro" id="IPR001296">
    <property type="entry name" value="Glyco_trans_1"/>
</dbReference>
<evidence type="ECO:0000313" key="3">
    <source>
        <dbReference type="EMBL" id="ADK80804.1"/>
    </source>
</evidence>
<keyword evidence="4" id="KW-1185">Reference proteome</keyword>
<dbReference type="Pfam" id="PF00534">
    <property type="entry name" value="Glycos_transf_1"/>
    <property type="match status" value="1"/>
</dbReference>
<dbReference type="Pfam" id="PF13439">
    <property type="entry name" value="Glyco_transf_4"/>
    <property type="match status" value="1"/>
</dbReference>
<evidence type="ECO:0000259" key="2">
    <source>
        <dbReference type="Pfam" id="PF13439"/>
    </source>
</evidence>
<dbReference type="SUPFAM" id="SSF48208">
    <property type="entry name" value="Six-hairpin glycosidases"/>
    <property type="match status" value="1"/>
</dbReference>